<dbReference type="Pfam" id="PF05137">
    <property type="entry name" value="PilN"/>
    <property type="match status" value="1"/>
</dbReference>
<dbReference type="InterPro" id="IPR052534">
    <property type="entry name" value="Extracell_DNA_Util/SecSys_Comp"/>
</dbReference>
<dbReference type="PANTHER" id="PTHR40278:SF1">
    <property type="entry name" value="DNA UTILIZATION PROTEIN HOFN"/>
    <property type="match status" value="1"/>
</dbReference>
<keyword evidence="1" id="KW-0472">Membrane</keyword>
<dbReference type="EMBL" id="JADWND010000006">
    <property type="protein sequence ID" value="MBJ8382291.1"/>
    <property type="molecule type" value="Genomic_DNA"/>
</dbReference>
<proteinExistence type="predicted"/>
<reference evidence="2 3" key="1">
    <citation type="submission" date="2020-11" db="EMBL/GenBank/DDBJ databases">
        <title>Enhanced detection system for hospital associated transmission using whole genome sequencing surveillance.</title>
        <authorList>
            <person name="Harrison L.H."/>
            <person name="Van Tyne D."/>
            <person name="Marsh J.W."/>
            <person name="Griffith M.P."/>
            <person name="Snyder D.J."/>
            <person name="Cooper V.S."/>
            <person name="Mustapha M."/>
        </authorList>
    </citation>
    <scope>NUCLEOTIDE SEQUENCE [LARGE SCALE GENOMIC DNA]</scope>
    <source>
        <strain evidence="2 3">CB00117</strain>
    </source>
</reference>
<keyword evidence="1" id="KW-1133">Transmembrane helix</keyword>
<evidence type="ECO:0000256" key="1">
    <source>
        <dbReference type="SAM" id="Phobius"/>
    </source>
</evidence>
<dbReference type="Proteomes" id="UP000746649">
    <property type="component" value="Unassembled WGS sequence"/>
</dbReference>
<organism evidence="2 3">
    <name type="scientific">Citrobacter sedlakii</name>
    <dbReference type="NCBI Taxonomy" id="67826"/>
    <lineage>
        <taxon>Bacteria</taxon>
        <taxon>Pseudomonadati</taxon>
        <taxon>Pseudomonadota</taxon>
        <taxon>Gammaproteobacteria</taxon>
        <taxon>Enterobacterales</taxon>
        <taxon>Enterobacteriaceae</taxon>
        <taxon>Citrobacter</taxon>
        <taxon>Citrobacter freundii complex</taxon>
    </lineage>
</organism>
<keyword evidence="3" id="KW-1185">Reference proteome</keyword>
<comment type="caution">
    <text evidence="2">The sequence shown here is derived from an EMBL/GenBank/DDBJ whole genome shotgun (WGS) entry which is preliminary data.</text>
</comment>
<feature type="transmembrane region" description="Helical" evidence="1">
    <location>
        <begin position="21"/>
        <end position="42"/>
    </location>
</feature>
<keyword evidence="1" id="KW-0812">Transmembrane</keyword>
<protein>
    <submittedName>
        <fullName evidence="2">PilN domain-containing protein</fullName>
    </submittedName>
</protein>
<gene>
    <name evidence="2" type="ORF">I6M88_15105</name>
</gene>
<evidence type="ECO:0000313" key="2">
    <source>
        <dbReference type="EMBL" id="MBJ8382291.1"/>
    </source>
</evidence>
<dbReference type="PANTHER" id="PTHR40278">
    <property type="entry name" value="DNA UTILIZATION PROTEIN HOFN"/>
    <property type="match status" value="1"/>
</dbReference>
<name>A0ABS0ZTZ3_9ENTR</name>
<dbReference type="GeneID" id="84234781"/>
<sequence>MTSSVNFLPWRQRRRRACLRFWGVMFGASAALALAAGMMGYATRNVNGRVDAQLLQAENQRTAALTAIKPHLQRRQMQTQQAIAQEKRRKATRRWQSALRALAQHLPEQAWLTKIEYRQSTLALSGKTLTYAALSALETTLRGSRTFVISHTGGTRQNEQGHWLFEYRLTERDTHDSAL</sequence>
<accession>A0ABS0ZTZ3</accession>
<evidence type="ECO:0000313" key="3">
    <source>
        <dbReference type="Proteomes" id="UP000746649"/>
    </source>
</evidence>
<dbReference type="InterPro" id="IPR007813">
    <property type="entry name" value="PilN"/>
</dbReference>
<dbReference type="RefSeq" id="WP_200035609.1">
    <property type="nucleotide sequence ID" value="NZ_CP071070.1"/>
</dbReference>